<dbReference type="EMBL" id="JAPFPW010000013">
    <property type="protein sequence ID" value="MCW7754584.1"/>
    <property type="molecule type" value="Genomic_DNA"/>
</dbReference>
<evidence type="ECO:0000313" key="1">
    <source>
        <dbReference type="EMBL" id="MCW7754584.1"/>
    </source>
</evidence>
<dbReference type="Proteomes" id="UP001209681">
    <property type="component" value="Unassembled WGS sequence"/>
</dbReference>
<keyword evidence="2" id="KW-1185">Reference proteome</keyword>
<evidence type="ECO:0000313" key="2">
    <source>
        <dbReference type="Proteomes" id="UP001209681"/>
    </source>
</evidence>
<organism evidence="1 2">
    <name type="scientific">Desulfobotulus pelophilus</name>
    <dbReference type="NCBI Taxonomy" id="2823377"/>
    <lineage>
        <taxon>Bacteria</taxon>
        <taxon>Pseudomonadati</taxon>
        <taxon>Thermodesulfobacteriota</taxon>
        <taxon>Desulfobacteria</taxon>
        <taxon>Desulfobacterales</taxon>
        <taxon>Desulfobacteraceae</taxon>
        <taxon>Desulfobotulus</taxon>
    </lineage>
</organism>
<gene>
    <name evidence="1" type="ORF">OOT00_11375</name>
</gene>
<proteinExistence type="predicted"/>
<dbReference type="RefSeq" id="WP_265425497.1">
    <property type="nucleotide sequence ID" value="NZ_JAPFPW010000013.1"/>
</dbReference>
<comment type="caution">
    <text evidence="1">The sequence shown here is derived from an EMBL/GenBank/DDBJ whole genome shotgun (WGS) entry which is preliminary data.</text>
</comment>
<name>A0ABT3NAU6_9BACT</name>
<sequence length="300" mass="34148">MLVPGYTHSPIPVTKKKERLLFLLRNYFVTPQSPGEDLLDFAAQSLGFQGEREVAEAMVDPEDGNAAMLRDLCFFPGEDLRRRLLPVWAGRPWSESAIYDVAGSLLQAGLSFTMSSEEGWEFRFPFTAKEIRRLVDRLFLQRKVDVYLWEQLGSRLPKGVAENCWLRLWTCGVDTVGERARVLDRLVSGEGGSAYFNDYFHLVTEVMAEVSEEVLWPEPLLRRRRNLERTVLAARRVAAALERGTMETLLLSGSRVVDADPDQALQSLCLAEWLLYRLWPGSLPAGTEVESRDFSCFHEE</sequence>
<accession>A0ABT3NAU6</accession>
<reference evidence="1 2" key="1">
    <citation type="submission" date="2022-11" db="EMBL/GenBank/DDBJ databases">
        <title>Desulfobotulus tamanensis H1 sp. nov. - anaerobic, alkaliphilic, sulphate reducing bacterium isolated from terrestrial mud volcano.</title>
        <authorList>
            <person name="Frolova A."/>
            <person name="Merkel A.Y."/>
            <person name="Slobodkin A.I."/>
        </authorList>
    </citation>
    <scope>NUCLEOTIDE SEQUENCE [LARGE SCALE GENOMIC DNA]</scope>
    <source>
        <strain evidence="1 2">H1</strain>
    </source>
</reference>
<protein>
    <submittedName>
        <fullName evidence="1">Uncharacterized protein</fullName>
    </submittedName>
</protein>